<feature type="compositionally biased region" description="Polar residues" evidence="1">
    <location>
        <begin position="90"/>
        <end position="104"/>
    </location>
</feature>
<feature type="region of interest" description="Disordered" evidence="1">
    <location>
        <begin position="26"/>
        <end position="148"/>
    </location>
</feature>
<dbReference type="AlphaFoldDB" id="A0AAN6YTJ2"/>
<reference evidence="2" key="1">
    <citation type="journal article" date="2023" name="Mol. Phylogenet. Evol.">
        <title>Genome-scale phylogeny and comparative genomics of the fungal order Sordariales.</title>
        <authorList>
            <person name="Hensen N."/>
            <person name="Bonometti L."/>
            <person name="Westerberg I."/>
            <person name="Brannstrom I.O."/>
            <person name="Guillou S."/>
            <person name="Cros-Aarteil S."/>
            <person name="Calhoun S."/>
            <person name="Haridas S."/>
            <person name="Kuo A."/>
            <person name="Mondo S."/>
            <person name="Pangilinan J."/>
            <person name="Riley R."/>
            <person name="LaButti K."/>
            <person name="Andreopoulos B."/>
            <person name="Lipzen A."/>
            <person name="Chen C."/>
            <person name="Yan M."/>
            <person name="Daum C."/>
            <person name="Ng V."/>
            <person name="Clum A."/>
            <person name="Steindorff A."/>
            <person name="Ohm R.A."/>
            <person name="Martin F."/>
            <person name="Silar P."/>
            <person name="Natvig D.O."/>
            <person name="Lalanne C."/>
            <person name="Gautier V."/>
            <person name="Ament-Velasquez S.L."/>
            <person name="Kruys A."/>
            <person name="Hutchinson M.I."/>
            <person name="Powell A.J."/>
            <person name="Barry K."/>
            <person name="Miller A.N."/>
            <person name="Grigoriev I.V."/>
            <person name="Debuchy R."/>
            <person name="Gladieux P."/>
            <person name="Hiltunen Thoren M."/>
            <person name="Johannesson H."/>
        </authorList>
    </citation>
    <scope>NUCLEOTIDE SEQUENCE</scope>
    <source>
        <strain evidence="2">CBS 508.74</strain>
    </source>
</reference>
<gene>
    <name evidence="2" type="ORF">N656DRAFT_844898</name>
</gene>
<dbReference type="GeneID" id="89943296"/>
<dbReference type="RefSeq" id="XP_064670259.1">
    <property type="nucleotide sequence ID" value="XM_064819170.1"/>
</dbReference>
<evidence type="ECO:0000256" key="1">
    <source>
        <dbReference type="SAM" id="MobiDB-lite"/>
    </source>
</evidence>
<feature type="compositionally biased region" description="Basic and acidic residues" evidence="1">
    <location>
        <begin position="105"/>
        <end position="135"/>
    </location>
</feature>
<accession>A0AAN6YTJ2</accession>
<evidence type="ECO:0000313" key="3">
    <source>
        <dbReference type="Proteomes" id="UP001302812"/>
    </source>
</evidence>
<dbReference type="Proteomes" id="UP001302812">
    <property type="component" value="Unassembled WGS sequence"/>
</dbReference>
<organism evidence="2 3">
    <name type="scientific">Canariomyces notabilis</name>
    <dbReference type="NCBI Taxonomy" id="2074819"/>
    <lineage>
        <taxon>Eukaryota</taxon>
        <taxon>Fungi</taxon>
        <taxon>Dikarya</taxon>
        <taxon>Ascomycota</taxon>
        <taxon>Pezizomycotina</taxon>
        <taxon>Sordariomycetes</taxon>
        <taxon>Sordariomycetidae</taxon>
        <taxon>Sordariales</taxon>
        <taxon>Chaetomiaceae</taxon>
        <taxon>Canariomyces</taxon>
    </lineage>
</organism>
<keyword evidence="3" id="KW-1185">Reference proteome</keyword>
<evidence type="ECO:0000313" key="2">
    <source>
        <dbReference type="EMBL" id="KAK4112689.1"/>
    </source>
</evidence>
<proteinExistence type="predicted"/>
<dbReference type="EMBL" id="MU853341">
    <property type="protein sequence ID" value="KAK4112689.1"/>
    <property type="molecule type" value="Genomic_DNA"/>
</dbReference>
<protein>
    <submittedName>
        <fullName evidence="2">Uncharacterized protein</fullName>
    </submittedName>
</protein>
<name>A0AAN6YTJ2_9PEZI</name>
<sequence>MLASAYRGPSHATSGLRTAVCRTYGTTSSPKAAEGPSANSGGSRSKEAVETGSSPTAGVMPDPLADGDVRGRTGGGKPLESSRSPPPQPKISNASVPGSQPQLTEEQKAEVDAHNREFEEKHGRAEKADNDKVDKSFWSGKGSRYNKD</sequence>
<comment type="caution">
    <text evidence="2">The sequence shown here is derived from an EMBL/GenBank/DDBJ whole genome shotgun (WGS) entry which is preliminary data.</text>
</comment>
<reference evidence="2" key="2">
    <citation type="submission" date="2023-05" db="EMBL/GenBank/DDBJ databases">
        <authorList>
            <consortium name="Lawrence Berkeley National Laboratory"/>
            <person name="Steindorff A."/>
            <person name="Hensen N."/>
            <person name="Bonometti L."/>
            <person name="Westerberg I."/>
            <person name="Brannstrom I.O."/>
            <person name="Guillou S."/>
            <person name="Cros-Aarteil S."/>
            <person name="Calhoun S."/>
            <person name="Haridas S."/>
            <person name="Kuo A."/>
            <person name="Mondo S."/>
            <person name="Pangilinan J."/>
            <person name="Riley R."/>
            <person name="Labutti K."/>
            <person name="Andreopoulos B."/>
            <person name="Lipzen A."/>
            <person name="Chen C."/>
            <person name="Yanf M."/>
            <person name="Daum C."/>
            <person name="Ng V."/>
            <person name="Clum A."/>
            <person name="Ohm R."/>
            <person name="Martin F."/>
            <person name="Silar P."/>
            <person name="Natvig D."/>
            <person name="Lalanne C."/>
            <person name="Gautier V."/>
            <person name="Ament-Velasquez S.L."/>
            <person name="Kruys A."/>
            <person name="Hutchinson M.I."/>
            <person name="Powell A.J."/>
            <person name="Barry K."/>
            <person name="Miller A.N."/>
            <person name="Grigoriev I.V."/>
            <person name="Debuchy R."/>
            <person name="Gladieux P."/>
            <person name="Thoren M.H."/>
            <person name="Johannesson H."/>
        </authorList>
    </citation>
    <scope>NUCLEOTIDE SEQUENCE</scope>
    <source>
        <strain evidence="2">CBS 508.74</strain>
    </source>
</reference>